<dbReference type="InterPro" id="IPR004910">
    <property type="entry name" value="Yippee/Mis18/Cereblon"/>
</dbReference>
<dbReference type="CDD" id="cd15777">
    <property type="entry name" value="CRBN_C_like"/>
    <property type="match status" value="1"/>
</dbReference>
<evidence type="ECO:0000259" key="4">
    <source>
        <dbReference type="PROSITE" id="PS51788"/>
    </source>
</evidence>
<feature type="compositionally biased region" description="Acidic residues" evidence="3">
    <location>
        <begin position="85"/>
        <end position="96"/>
    </location>
</feature>
<evidence type="ECO:0000256" key="3">
    <source>
        <dbReference type="SAM" id="MobiDB-lite"/>
    </source>
</evidence>
<evidence type="ECO:0000256" key="2">
    <source>
        <dbReference type="ARBA" id="ARBA00022833"/>
    </source>
</evidence>
<dbReference type="FunFam" id="2.170.150.20:FF:000007">
    <property type="entry name" value="Protein cereblon"/>
    <property type="match status" value="1"/>
</dbReference>
<keyword evidence="1" id="KW-0479">Metal-binding</keyword>
<dbReference type="Gene3D" id="2.170.150.20">
    <property type="entry name" value="Peptide methionine sulfoxide reductase"/>
    <property type="match status" value="1"/>
</dbReference>
<evidence type="ECO:0000313" key="6">
    <source>
        <dbReference type="Proteomes" id="UP001107558"/>
    </source>
</evidence>
<dbReference type="Pfam" id="PF03226">
    <property type="entry name" value="Yippee-Mis18"/>
    <property type="match status" value="1"/>
</dbReference>
<evidence type="ECO:0000256" key="1">
    <source>
        <dbReference type="ARBA" id="ARBA00022723"/>
    </source>
</evidence>
<protein>
    <recommendedName>
        <fullName evidence="4">CULT domain-containing protein</fullName>
    </recommendedName>
</protein>
<feature type="domain" description="CULT" evidence="4">
    <location>
        <begin position="364"/>
        <end position="473"/>
    </location>
</feature>
<dbReference type="OrthoDB" id="267517at2759"/>
<feature type="region of interest" description="Disordered" evidence="3">
    <location>
        <begin position="1"/>
        <end position="46"/>
    </location>
</feature>
<reference evidence="5" key="1">
    <citation type="submission" date="2021-03" db="EMBL/GenBank/DDBJ databases">
        <title>Chromosome level genome of the anhydrobiotic midge Polypedilum vanderplanki.</title>
        <authorList>
            <person name="Yoshida Y."/>
            <person name="Kikawada T."/>
            <person name="Gusev O."/>
        </authorList>
    </citation>
    <scope>NUCLEOTIDE SEQUENCE</scope>
    <source>
        <strain evidence="5">NIAS01</strain>
        <tissue evidence="5">Whole body or cell culture</tissue>
    </source>
</reference>
<sequence length="484" mass="56288">MENQEGESSRQNLIVAEDSSSNNSENENNDGRNRRDQRRRERRLPSAAARLLRRVRNLVSQRAYYEDELDNDENNYPRPERIDLSTDENSSEEEDPERLFEEYMNQPQSNDDRTDFDSDLPIQHSYLGETQRISGLTLYEENREYDILVTPVANWVFPGEIVPMILSSRYVPIEFNENDGLNIGVVFELEHAEQRGVFYGVTVQVYEKGTDNRGNAIFKGKSYQRFLVLNANRDEIFSMRNQVYKAKIKILPEIILPEPHLLTMSNNLIKYNQNPRILKNIKNFAAASSHWPNFVHNLYSSQRVTDKIENCMGIIRVEPPKDPILKTFWYARNLPFNEYEQRLIFVSNCVNDRLMIIDQKLETGCSFLCKRCSNKIAMFSSIFPMARDSVTQIYCNPSGYKHETLTITKTVDNSVRMIERPSTEFSWFPGYAWQIAICAQCQTHIGWRFIAVQNKLRPRSFFGLSCKSLVVNPEVDEGKESSAE</sequence>
<dbReference type="PROSITE" id="PS51788">
    <property type="entry name" value="CULT"/>
    <property type="match status" value="1"/>
</dbReference>
<dbReference type="Proteomes" id="UP001107558">
    <property type="component" value="Chromosome 3"/>
</dbReference>
<dbReference type="AlphaFoldDB" id="A0A9J6BJP5"/>
<keyword evidence="2" id="KW-0862">Zinc</keyword>
<dbReference type="EMBL" id="JADBJN010000003">
    <property type="protein sequence ID" value="KAG5670021.1"/>
    <property type="molecule type" value="Genomic_DNA"/>
</dbReference>
<evidence type="ECO:0000313" key="5">
    <source>
        <dbReference type="EMBL" id="KAG5670021.1"/>
    </source>
</evidence>
<dbReference type="InterPro" id="IPR034750">
    <property type="entry name" value="CULT"/>
</dbReference>
<organism evidence="5 6">
    <name type="scientific">Polypedilum vanderplanki</name>
    <name type="common">Sleeping chironomid midge</name>
    <dbReference type="NCBI Taxonomy" id="319348"/>
    <lineage>
        <taxon>Eukaryota</taxon>
        <taxon>Metazoa</taxon>
        <taxon>Ecdysozoa</taxon>
        <taxon>Arthropoda</taxon>
        <taxon>Hexapoda</taxon>
        <taxon>Insecta</taxon>
        <taxon>Pterygota</taxon>
        <taxon>Neoptera</taxon>
        <taxon>Endopterygota</taxon>
        <taxon>Diptera</taxon>
        <taxon>Nematocera</taxon>
        <taxon>Chironomoidea</taxon>
        <taxon>Chironomidae</taxon>
        <taxon>Chironominae</taxon>
        <taxon>Polypedilum</taxon>
        <taxon>Polypedilum</taxon>
    </lineage>
</organism>
<feature type="region of interest" description="Disordered" evidence="3">
    <location>
        <begin position="66"/>
        <end position="98"/>
    </location>
</feature>
<proteinExistence type="predicted"/>
<accession>A0A9J6BJP5</accession>
<feature type="compositionally biased region" description="Low complexity" evidence="3">
    <location>
        <begin position="17"/>
        <end position="26"/>
    </location>
</feature>
<keyword evidence="6" id="KW-1185">Reference proteome</keyword>
<gene>
    <name evidence="5" type="ORF">PVAND_000308</name>
</gene>
<name>A0A9J6BJP5_POLVA</name>
<comment type="caution">
    <text evidence="5">The sequence shown here is derived from an EMBL/GenBank/DDBJ whole genome shotgun (WGS) entry which is preliminary data.</text>
</comment>
<dbReference type="GO" id="GO:0046872">
    <property type="term" value="F:metal ion binding"/>
    <property type="evidence" value="ECO:0007669"/>
    <property type="project" value="UniProtKB-KW"/>
</dbReference>